<comment type="caution">
    <text evidence="1">The sequence shown here is derived from an EMBL/GenBank/DDBJ whole genome shotgun (WGS) entry which is preliminary data.</text>
</comment>
<accession>A0ABS8CXV2</accession>
<reference evidence="1 2" key="1">
    <citation type="submission" date="2021-10" db="EMBL/GenBank/DDBJ databases">
        <title>Collection of gut derived symbiotic bacterial strains cultured from healthy donors.</title>
        <authorList>
            <person name="Lin H."/>
            <person name="Littmann E."/>
            <person name="Claire K."/>
            <person name="Pamer E."/>
        </authorList>
    </citation>
    <scope>NUCLEOTIDE SEQUENCE [LARGE SCALE GENOMIC DNA]</scope>
    <source>
        <strain evidence="1 2">MSK.17.68</strain>
    </source>
</reference>
<proteinExistence type="predicted"/>
<evidence type="ECO:0000313" key="2">
    <source>
        <dbReference type="Proteomes" id="UP001299409"/>
    </source>
</evidence>
<sequence>MNTITAEDINYLSQQSSDRINMILAGMTALMNDTNSKVSAMESQNWFKRMVRTVTGKNKMTQAEIEQNHDKLNAYMSEAIAELYNRNCIDSKVMISLGIQINELYIEHVQLKQMLGAFINKLNEKIDSVDNFHMLTTEIEQGVYTSTSPIIAVCKVISQFDNRILSDNRKLDIIKRDLVEQGILNNNKQKLRDYLNSIISISIEEVGQIYLELGTIKENFMAKIILDMIQNYHFLSDMARKMKNKDLLIEDVINKEGLDNTILISIDEIYDDFVNSKIDVKDGLTLIGDTSNDFQYEEEEIEDEEIDLTYSNEISSDTYDIIKSQCEIYLMLHEETNYDVTYKLKKGLGILYEEVYLAHDDTLFKNGRNGFAITEEGIYCREFMGEYTNYVTFEELAKAKRIYIDGSNIYADDELIAYLSGSNSEKNDLKELFETIAMYVGINFDI</sequence>
<dbReference type="RefSeq" id="WP_226914893.1">
    <property type="nucleotide sequence ID" value="NZ_JAJBMB010000006.1"/>
</dbReference>
<organism evidence="1 2">
    <name type="scientific">Intestinibacter bartlettii</name>
    <dbReference type="NCBI Taxonomy" id="261299"/>
    <lineage>
        <taxon>Bacteria</taxon>
        <taxon>Bacillati</taxon>
        <taxon>Bacillota</taxon>
        <taxon>Clostridia</taxon>
        <taxon>Peptostreptococcales</taxon>
        <taxon>Peptostreptococcaceae</taxon>
        <taxon>Intestinibacter</taxon>
    </lineage>
</organism>
<dbReference type="EMBL" id="JAJBMB010000006">
    <property type="protein sequence ID" value="MCB5446070.1"/>
    <property type="molecule type" value="Genomic_DNA"/>
</dbReference>
<name>A0ABS8CXV2_9FIRM</name>
<evidence type="ECO:0000313" key="1">
    <source>
        <dbReference type="EMBL" id="MCB5446070.1"/>
    </source>
</evidence>
<dbReference type="Proteomes" id="UP001299409">
    <property type="component" value="Unassembled WGS sequence"/>
</dbReference>
<protein>
    <submittedName>
        <fullName evidence="1">Uncharacterized protein</fullName>
    </submittedName>
</protein>
<gene>
    <name evidence="1" type="ORF">LIP50_07655</name>
</gene>
<keyword evidence="2" id="KW-1185">Reference proteome</keyword>